<evidence type="ECO:0000256" key="1">
    <source>
        <dbReference type="SAM" id="Phobius"/>
    </source>
</evidence>
<keyword evidence="3" id="KW-1185">Reference proteome</keyword>
<keyword evidence="1" id="KW-1133">Transmembrane helix</keyword>
<dbReference type="Proteomes" id="UP000585507">
    <property type="component" value="Unassembled WGS sequence"/>
</dbReference>
<sequence>MDYDWNGTRTRRLTRLKVSVCFAITSAAAWGIWHLMI</sequence>
<name>A0A7W8UHP2_9HYPH</name>
<evidence type="ECO:0000313" key="3">
    <source>
        <dbReference type="Proteomes" id="UP000585507"/>
    </source>
</evidence>
<reference evidence="2 3" key="1">
    <citation type="submission" date="2020-08" db="EMBL/GenBank/DDBJ databases">
        <title>Genomic Encyclopedia of Type Strains, Phase IV (KMG-V): Genome sequencing to study the core and pangenomes of soil and plant-associated prokaryotes.</title>
        <authorList>
            <person name="Whitman W."/>
        </authorList>
    </citation>
    <scope>NUCLEOTIDE SEQUENCE [LARGE SCALE GENOMIC DNA]</scope>
    <source>
        <strain evidence="2 3">SEMIA 4084</strain>
    </source>
</reference>
<keyword evidence="1" id="KW-0812">Transmembrane</keyword>
<accession>A0A7W8UHP2</accession>
<gene>
    <name evidence="2" type="ORF">GGD55_006299</name>
</gene>
<organism evidence="2 3">
    <name type="scientific">Rhizobium giardinii</name>
    <dbReference type="NCBI Taxonomy" id="56731"/>
    <lineage>
        <taxon>Bacteria</taxon>
        <taxon>Pseudomonadati</taxon>
        <taxon>Pseudomonadota</taxon>
        <taxon>Alphaproteobacteria</taxon>
        <taxon>Hyphomicrobiales</taxon>
        <taxon>Rhizobiaceae</taxon>
        <taxon>Rhizobium/Agrobacterium group</taxon>
        <taxon>Rhizobium</taxon>
    </lineage>
</organism>
<dbReference type="AlphaFoldDB" id="A0A7W8UHP2"/>
<proteinExistence type="predicted"/>
<evidence type="ECO:0000313" key="2">
    <source>
        <dbReference type="EMBL" id="MBB5539549.1"/>
    </source>
</evidence>
<protein>
    <submittedName>
        <fullName evidence="2">Uncharacterized protein</fullName>
    </submittedName>
</protein>
<comment type="caution">
    <text evidence="2">The sequence shown here is derived from an EMBL/GenBank/DDBJ whole genome shotgun (WGS) entry which is preliminary data.</text>
</comment>
<keyword evidence="1" id="KW-0472">Membrane</keyword>
<feature type="transmembrane region" description="Helical" evidence="1">
    <location>
        <begin position="16"/>
        <end position="36"/>
    </location>
</feature>
<dbReference type="EMBL" id="JACHBK010000021">
    <property type="protein sequence ID" value="MBB5539549.1"/>
    <property type="molecule type" value="Genomic_DNA"/>
</dbReference>